<dbReference type="GO" id="GO:0004713">
    <property type="term" value="F:protein tyrosine kinase activity"/>
    <property type="evidence" value="ECO:0007669"/>
    <property type="project" value="TreeGrafter"/>
</dbReference>
<evidence type="ECO:0000313" key="3">
    <source>
        <dbReference type="EMBL" id="TMQ50421.1"/>
    </source>
</evidence>
<feature type="transmembrane region" description="Helical" evidence="2">
    <location>
        <begin position="20"/>
        <end position="39"/>
    </location>
</feature>
<dbReference type="Proteomes" id="UP000316292">
    <property type="component" value="Unassembled WGS sequence"/>
</dbReference>
<gene>
    <name evidence="3" type="ORF">E6K71_02765</name>
</gene>
<accession>A0A538SGC4</accession>
<dbReference type="PANTHER" id="PTHR32309">
    <property type="entry name" value="TYROSINE-PROTEIN KINASE"/>
    <property type="match status" value="1"/>
</dbReference>
<name>A0A538SGC4_UNCEI</name>
<keyword evidence="1" id="KW-0175">Coiled coil</keyword>
<organism evidence="3 4">
    <name type="scientific">Eiseniibacteriota bacterium</name>
    <dbReference type="NCBI Taxonomy" id="2212470"/>
    <lineage>
        <taxon>Bacteria</taxon>
        <taxon>Candidatus Eiseniibacteriota</taxon>
    </lineage>
</organism>
<reference evidence="3 4" key="1">
    <citation type="journal article" date="2019" name="Nat. Microbiol.">
        <title>Mediterranean grassland soil C-N compound turnover is dependent on rainfall and depth, and is mediated by genomically divergent microorganisms.</title>
        <authorList>
            <person name="Diamond S."/>
            <person name="Andeer P.F."/>
            <person name="Li Z."/>
            <person name="Crits-Christoph A."/>
            <person name="Burstein D."/>
            <person name="Anantharaman K."/>
            <person name="Lane K.R."/>
            <person name="Thomas B.C."/>
            <person name="Pan C."/>
            <person name="Northen T.R."/>
            <person name="Banfield J.F."/>
        </authorList>
    </citation>
    <scope>NUCLEOTIDE SEQUENCE [LARGE SCALE GENOMIC DNA]</scope>
    <source>
        <strain evidence="3">WS_1</strain>
    </source>
</reference>
<dbReference type="AlphaFoldDB" id="A0A538SGC4"/>
<sequence>MEQEPSFIDFREVLWKARRYKWLALFPFVLIVCAAWIYLMITTPLYESTVVVSVDDNAPVTPALGNLVQQDRSEESRRQRAQRVDSRIHSRVFLESIVNRMGYAKDPEFMYKAAGAAHNWKGITTEEYAVRLAVLYLGRKIVVTPSADTRVRIAALDRDPRVARTLAGMIADELIAENKAKSIQKATERGEFSSDQIAIYEERLRKSEDALRNHQQAMIGNTLTSNPIRDDNFETAKEQISDARNEMDQIRARLQTDLSAWENAGGMGAGPPALHSSRTAELEGRLNELEASYGLAAVTADRARGAEVENVKLKVGGVRQSLYAEYQALAGAIPGLSPGAEDAAAGIALDRAELRSLKNKEQRLMALTSDYSRRAQSKPAQEIESERLRSEVETNRDLLLALKKEATSSRISAALETSAMGMAFDILEAPQLPLTPVYPNPFRVMGIACFMGPLLGIGLAIVAERLGAALGSLEQAEKEIGAKVIGTIPRIEGWTQPGGYVEKYWPVLSIALVLFATAVFYTLHETVLKQDTTESVQPKP</sequence>
<keyword evidence="2" id="KW-0472">Membrane</keyword>
<dbReference type="InterPro" id="IPR050445">
    <property type="entry name" value="Bact_polysacc_biosynth/exp"/>
</dbReference>
<evidence type="ECO:0000313" key="4">
    <source>
        <dbReference type="Proteomes" id="UP000316292"/>
    </source>
</evidence>
<feature type="coiled-coil region" evidence="1">
    <location>
        <begin position="197"/>
        <end position="253"/>
    </location>
</feature>
<evidence type="ECO:0000256" key="1">
    <source>
        <dbReference type="SAM" id="Coils"/>
    </source>
</evidence>
<keyword evidence="2" id="KW-1133">Transmembrane helix</keyword>
<protein>
    <submittedName>
        <fullName evidence="3">Uncharacterized protein</fullName>
    </submittedName>
</protein>
<feature type="transmembrane region" description="Helical" evidence="2">
    <location>
        <begin position="504"/>
        <end position="523"/>
    </location>
</feature>
<dbReference type="PANTHER" id="PTHR32309:SF13">
    <property type="entry name" value="FERRIC ENTEROBACTIN TRANSPORT PROTEIN FEPE"/>
    <property type="match status" value="1"/>
</dbReference>
<feature type="transmembrane region" description="Helical" evidence="2">
    <location>
        <begin position="444"/>
        <end position="463"/>
    </location>
</feature>
<proteinExistence type="predicted"/>
<comment type="caution">
    <text evidence="3">The sequence shown here is derived from an EMBL/GenBank/DDBJ whole genome shotgun (WGS) entry which is preliminary data.</text>
</comment>
<dbReference type="GO" id="GO:0005886">
    <property type="term" value="C:plasma membrane"/>
    <property type="evidence" value="ECO:0007669"/>
    <property type="project" value="TreeGrafter"/>
</dbReference>
<dbReference type="EMBL" id="VBOR01000035">
    <property type="protein sequence ID" value="TMQ50421.1"/>
    <property type="molecule type" value="Genomic_DNA"/>
</dbReference>
<evidence type="ECO:0000256" key="2">
    <source>
        <dbReference type="SAM" id="Phobius"/>
    </source>
</evidence>
<keyword evidence="2" id="KW-0812">Transmembrane</keyword>